<reference evidence="1 2" key="1">
    <citation type="submission" date="2012-10" db="EMBL/GenBank/DDBJ databases">
        <title>Draft Genome Sequence of Paenibacillus popilliae ATCC 14706T.</title>
        <authorList>
            <person name="Iiyama K."/>
            <person name="Mori K."/>
            <person name="Mon H."/>
            <person name="Chieda Y."/>
            <person name="Lee J.M."/>
            <person name="Kusakabe T."/>
            <person name="Tashiro K."/>
            <person name="Asano S."/>
            <person name="Yasunaga-Aoki C."/>
            <person name="Shimizu S."/>
        </authorList>
    </citation>
    <scope>NUCLEOTIDE SEQUENCE [LARGE SCALE GENOMIC DNA]</scope>
    <source>
        <strain evidence="1 2">ATCC 14706</strain>
    </source>
</reference>
<evidence type="ECO:0000313" key="2">
    <source>
        <dbReference type="Proteomes" id="UP000029453"/>
    </source>
</evidence>
<dbReference type="Proteomes" id="UP000029453">
    <property type="component" value="Unassembled WGS sequence"/>
</dbReference>
<evidence type="ECO:0000313" key="1">
    <source>
        <dbReference type="EMBL" id="GAC42152.1"/>
    </source>
</evidence>
<accession>M9L9M3</accession>
<proteinExistence type="predicted"/>
<dbReference type="OrthoDB" id="2060095at2"/>
<organism evidence="1 2">
    <name type="scientific">Paenibacillus popilliae ATCC 14706</name>
    <dbReference type="NCBI Taxonomy" id="1212764"/>
    <lineage>
        <taxon>Bacteria</taxon>
        <taxon>Bacillati</taxon>
        <taxon>Bacillota</taxon>
        <taxon>Bacilli</taxon>
        <taxon>Bacillales</taxon>
        <taxon>Paenibacillaceae</taxon>
        <taxon>Paenibacillus</taxon>
    </lineage>
</organism>
<dbReference type="EMBL" id="BALG01000074">
    <property type="protein sequence ID" value="GAC42152.1"/>
    <property type="molecule type" value="Genomic_DNA"/>
</dbReference>
<comment type="caution">
    <text evidence="1">The sequence shown here is derived from an EMBL/GenBank/DDBJ whole genome shotgun (WGS) entry which is preliminary data.</text>
</comment>
<gene>
    <name evidence="1" type="ORF">PPOP_1509</name>
</gene>
<sequence length="157" mass="18751">MVNRKDLQVEKCRTGLRIRSDKNVHVILRKAFIHFAEWLRCNYNFPKRVPVYLKSSYYIITQCSKEQAAASFFAPYNKQDEPYIRVATGDFFDLEKEHGRRDAILMILHSLAHELQHYYQWLDDDEFLEDEAEDGADEIIQEYIEDKFEEFWSSVDG</sequence>
<name>M9L9M3_PAEPP</name>
<protein>
    <submittedName>
        <fullName evidence="1">FOG: TPR repeat</fullName>
    </submittedName>
</protein>
<keyword evidence="2" id="KW-1185">Reference proteome</keyword>
<dbReference type="AlphaFoldDB" id="M9L9M3"/>
<dbReference type="RefSeq" id="WP_006285552.1">
    <property type="nucleotide sequence ID" value="NZ_BALG01000074.1"/>
</dbReference>